<organism evidence="3 4">
    <name type="scientific">Bifidobacterium simiarum</name>
    <dbReference type="NCBI Taxonomy" id="2045441"/>
    <lineage>
        <taxon>Bacteria</taxon>
        <taxon>Bacillati</taxon>
        <taxon>Actinomycetota</taxon>
        <taxon>Actinomycetes</taxon>
        <taxon>Bifidobacteriales</taxon>
        <taxon>Bifidobacteriaceae</taxon>
        <taxon>Bifidobacterium</taxon>
    </lineage>
</organism>
<evidence type="ECO:0000259" key="2">
    <source>
        <dbReference type="Pfam" id="PF05362"/>
    </source>
</evidence>
<dbReference type="GO" id="GO:0004252">
    <property type="term" value="F:serine-type endopeptidase activity"/>
    <property type="evidence" value="ECO:0007669"/>
    <property type="project" value="InterPro"/>
</dbReference>
<gene>
    <name evidence="3" type="ORF">CSQ87_00970</name>
</gene>
<dbReference type="InterPro" id="IPR020568">
    <property type="entry name" value="Ribosomal_Su5_D2-typ_SF"/>
</dbReference>
<keyword evidence="1" id="KW-0472">Membrane</keyword>
<keyword evidence="3" id="KW-0378">Hydrolase</keyword>
<comment type="caution">
    <text evidence="3">The sequence shown here is derived from an EMBL/GenBank/DDBJ whole genome shotgun (WGS) entry which is preliminary data.</text>
</comment>
<keyword evidence="3" id="KW-0645">Protease</keyword>
<reference evidence="3 4" key="1">
    <citation type="submission" date="2017-10" db="EMBL/GenBank/DDBJ databases">
        <title>Draft genome sequences of strains TRE 1, TRE 9, TRE H and TRI 7, isolated from tamarins, belonging to four potential novel Bifidobacterium species.</title>
        <authorList>
            <person name="Mattarelli P."/>
            <person name="Modesto M."/>
            <person name="Puglisi E."/>
            <person name="Morelli L."/>
            <person name="Spezio C."/>
            <person name="Bonetti A."/>
            <person name="Sandri C."/>
        </authorList>
    </citation>
    <scope>NUCLEOTIDE SEQUENCE [LARGE SCALE GENOMIC DNA]</scope>
    <source>
        <strain evidence="4">TRI7</strain>
    </source>
</reference>
<dbReference type="OrthoDB" id="2356897at2"/>
<evidence type="ECO:0000256" key="1">
    <source>
        <dbReference type="SAM" id="Phobius"/>
    </source>
</evidence>
<dbReference type="GO" id="GO:0004176">
    <property type="term" value="F:ATP-dependent peptidase activity"/>
    <property type="evidence" value="ECO:0007669"/>
    <property type="project" value="InterPro"/>
</dbReference>
<feature type="transmembrane region" description="Helical" evidence="1">
    <location>
        <begin position="38"/>
        <end position="58"/>
    </location>
</feature>
<keyword evidence="4" id="KW-1185">Reference proteome</keyword>
<accession>A0A2M9HH42</accession>
<dbReference type="InterPro" id="IPR014721">
    <property type="entry name" value="Ribsml_uS5_D2-typ_fold_subgr"/>
</dbReference>
<dbReference type="Gene3D" id="3.30.230.10">
    <property type="match status" value="1"/>
</dbReference>
<keyword evidence="1" id="KW-0812">Transmembrane</keyword>
<dbReference type="EMBL" id="PEBK01000001">
    <property type="protein sequence ID" value="PJM76135.1"/>
    <property type="molecule type" value="Genomic_DNA"/>
</dbReference>
<dbReference type="Pfam" id="PF05362">
    <property type="entry name" value="Lon_C"/>
    <property type="match status" value="1"/>
</dbReference>
<proteinExistence type="predicted"/>
<evidence type="ECO:0000313" key="4">
    <source>
        <dbReference type="Proteomes" id="UP000231451"/>
    </source>
</evidence>
<keyword evidence="1" id="KW-1133">Transmembrane helix</keyword>
<dbReference type="SUPFAM" id="SSF54211">
    <property type="entry name" value="Ribosomal protein S5 domain 2-like"/>
    <property type="match status" value="1"/>
</dbReference>
<dbReference type="Proteomes" id="UP000231451">
    <property type="component" value="Unassembled WGS sequence"/>
</dbReference>
<protein>
    <submittedName>
        <fullName evidence="3">Lon protease</fullName>
    </submittedName>
</protein>
<evidence type="ECO:0000313" key="3">
    <source>
        <dbReference type="EMBL" id="PJM76135.1"/>
    </source>
</evidence>
<dbReference type="AlphaFoldDB" id="A0A2M9HH42"/>
<dbReference type="GO" id="GO:0006508">
    <property type="term" value="P:proteolysis"/>
    <property type="evidence" value="ECO:0007669"/>
    <property type="project" value="UniProtKB-KW"/>
</dbReference>
<name>A0A2M9HH42_9BIFI</name>
<feature type="domain" description="Lon proteolytic" evidence="2">
    <location>
        <begin position="119"/>
        <end position="268"/>
    </location>
</feature>
<dbReference type="InterPro" id="IPR008269">
    <property type="entry name" value="Lon_proteolytic"/>
</dbReference>
<sequence length="301" mass="31677">MSSGEFAQSPTTRPSPWRRVGRAVGRTVGYLRTLGVRYALGAIGAALCVILLLLPSGFVTEGPGPTRDVLGTVDDDGSKSMIEISGAKTYRDSGKLLLTTVNSYGTREPAINAQVLWAWLNPKAGVLPREAVIPPGQTTESYLEKTRKQMTGAQDSAASHALAYLAKHDEGQGDVSKAKVTMHIDDIGGPSAGLMYTLGVIDRLTPVDESGGRTIAGTGTMEKDGSVGEIGGIRLKMIGAKRDGATWFLAPAGNCDEVVGNVPSGLRDVRVTNLDDAYRALKAIGQGKGDSLPHCTVKVTR</sequence>